<gene>
    <name evidence="1" type="ORF">Asru_0241_08</name>
</gene>
<dbReference type="AlphaFoldDB" id="A0A0D6P668"/>
<sequence length="108" mass="11878">MPLDWAKVKERYEKGALVPTVAGGKTLEVTGADDTAIRIRNPLWEAQLARGDLEKGVALIEEGVISRDPGLFVEDYRVYVTDDRATSVAHILHDLGFLDEDTGIAPRC</sequence>
<reference evidence="1 2" key="1">
    <citation type="submission" date="2012-11" db="EMBL/GenBank/DDBJ databases">
        <title>Whole genome sequence of Acidisphaera rubrifaciens HS-AP3.</title>
        <authorList>
            <person name="Azuma Y."/>
            <person name="Higashiura N."/>
            <person name="Hirakawa H."/>
            <person name="Matsushita K."/>
        </authorList>
    </citation>
    <scope>NUCLEOTIDE SEQUENCE [LARGE SCALE GENOMIC DNA]</scope>
    <source>
        <strain evidence="1 2">HS-AP3</strain>
    </source>
</reference>
<evidence type="ECO:0000313" key="1">
    <source>
        <dbReference type="EMBL" id="GAN77152.1"/>
    </source>
</evidence>
<proteinExistence type="predicted"/>
<dbReference type="Proteomes" id="UP000032680">
    <property type="component" value="Unassembled WGS sequence"/>
</dbReference>
<name>A0A0D6P668_9PROT</name>
<dbReference type="EMBL" id="BANB01000241">
    <property type="protein sequence ID" value="GAN77152.1"/>
    <property type="molecule type" value="Genomic_DNA"/>
</dbReference>
<accession>A0A0D6P668</accession>
<protein>
    <submittedName>
        <fullName evidence="1">Uncharacterized protein</fullName>
    </submittedName>
</protein>
<keyword evidence="2" id="KW-1185">Reference proteome</keyword>
<dbReference type="RefSeq" id="WP_048861136.1">
    <property type="nucleotide sequence ID" value="NZ_BANB01000241.1"/>
</dbReference>
<organism evidence="1 2">
    <name type="scientific">Acidisphaera rubrifaciens HS-AP3</name>
    <dbReference type="NCBI Taxonomy" id="1231350"/>
    <lineage>
        <taxon>Bacteria</taxon>
        <taxon>Pseudomonadati</taxon>
        <taxon>Pseudomonadota</taxon>
        <taxon>Alphaproteobacteria</taxon>
        <taxon>Acetobacterales</taxon>
        <taxon>Acetobacteraceae</taxon>
        <taxon>Acidisphaera</taxon>
    </lineage>
</organism>
<evidence type="ECO:0000313" key="2">
    <source>
        <dbReference type="Proteomes" id="UP000032680"/>
    </source>
</evidence>
<comment type="caution">
    <text evidence="1">The sequence shown here is derived from an EMBL/GenBank/DDBJ whole genome shotgun (WGS) entry which is preliminary data.</text>
</comment>
<dbReference type="OrthoDB" id="3576089at2"/>